<evidence type="ECO:0000313" key="11">
    <source>
        <dbReference type="Proteomes" id="UP000494206"/>
    </source>
</evidence>
<evidence type="ECO:0008006" key="12">
    <source>
        <dbReference type="Google" id="ProtNLM"/>
    </source>
</evidence>
<comment type="cofactor">
    <cofactor evidence="1 7">
        <name>heme</name>
        <dbReference type="ChEBI" id="CHEBI:30413"/>
    </cofactor>
</comment>
<evidence type="ECO:0000256" key="4">
    <source>
        <dbReference type="ARBA" id="ARBA00023002"/>
    </source>
</evidence>
<dbReference type="Proteomes" id="UP000494206">
    <property type="component" value="Unassembled WGS sequence"/>
</dbReference>
<dbReference type="OrthoDB" id="1055148at2759"/>
<proteinExistence type="inferred from homology"/>
<evidence type="ECO:0000256" key="8">
    <source>
        <dbReference type="RuleBase" id="RU000461"/>
    </source>
</evidence>
<feature type="signal peptide" evidence="9">
    <location>
        <begin position="1"/>
        <end position="18"/>
    </location>
</feature>
<dbReference type="GO" id="GO:0006805">
    <property type="term" value="P:xenobiotic metabolic process"/>
    <property type="evidence" value="ECO:0007669"/>
    <property type="project" value="TreeGrafter"/>
</dbReference>
<keyword evidence="9" id="KW-0732">Signal</keyword>
<evidence type="ECO:0000256" key="6">
    <source>
        <dbReference type="ARBA" id="ARBA00023033"/>
    </source>
</evidence>
<evidence type="ECO:0000313" key="10">
    <source>
        <dbReference type="EMBL" id="CAB3397655.1"/>
    </source>
</evidence>
<evidence type="ECO:0000256" key="3">
    <source>
        <dbReference type="ARBA" id="ARBA00022723"/>
    </source>
</evidence>
<dbReference type="Gene3D" id="1.10.630.10">
    <property type="entry name" value="Cytochrome P450"/>
    <property type="match status" value="2"/>
</dbReference>
<evidence type="ECO:0000256" key="9">
    <source>
        <dbReference type="SAM" id="SignalP"/>
    </source>
</evidence>
<dbReference type="Pfam" id="PF00067">
    <property type="entry name" value="p450"/>
    <property type="match status" value="2"/>
</dbReference>
<dbReference type="InterPro" id="IPR017972">
    <property type="entry name" value="Cyt_P450_CS"/>
</dbReference>
<evidence type="ECO:0000256" key="7">
    <source>
        <dbReference type="PIRSR" id="PIRSR602401-1"/>
    </source>
</evidence>
<keyword evidence="7 8" id="KW-0349">Heme</keyword>
<dbReference type="GO" id="GO:0020037">
    <property type="term" value="F:heme binding"/>
    <property type="evidence" value="ECO:0007669"/>
    <property type="project" value="InterPro"/>
</dbReference>
<comment type="similarity">
    <text evidence="2 8">Belongs to the cytochrome P450 family.</text>
</comment>
<dbReference type="EMBL" id="CADEPM010000001">
    <property type="protein sequence ID" value="CAB3397655.1"/>
    <property type="molecule type" value="Genomic_DNA"/>
</dbReference>
<dbReference type="InterPro" id="IPR050182">
    <property type="entry name" value="Cytochrome_P450_fam2"/>
</dbReference>
<keyword evidence="5 7" id="KW-0408">Iron</keyword>
<organism evidence="10 11">
    <name type="scientific">Caenorhabditis bovis</name>
    <dbReference type="NCBI Taxonomy" id="2654633"/>
    <lineage>
        <taxon>Eukaryota</taxon>
        <taxon>Metazoa</taxon>
        <taxon>Ecdysozoa</taxon>
        <taxon>Nematoda</taxon>
        <taxon>Chromadorea</taxon>
        <taxon>Rhabditida</taxon>
        <taxon>Rhabditina</taxon>
        <taxon>Rhabditomorpha</taxon>
        <taxon>Rhabditoidea</taxon>
        <taxon>Rhabditidae</taxon>
        <taxon>Peloderinae</taxon>
        <taxon>Caenorhabditis</taxon>
    </lineage>
</organism>
<comment type="caution">
    <text evidence="10">The sequence shown here is derived from an EMBL/GenBank/DDBJ whole genome shotgun (WGS) entry which is preliminary data.</text>
</comment>
<dbReference type="GO" id="GO:0016712">
    <property type="term" value="F:oxidoreductase activity, acting on paired donors, with incorporation or reduction of molecular oxygen, reduced flavin or flavoprotein as one donor, and incorporation of one atom of oxygen"/>
    <property type="evidence" value="ECO:0007669"/>
    <property type="project" value="TreeGrafter"/>
</dbReference>
<sequence>MAVLILLLTLILLWLVYELNWKRRNLPPGPTPFPLIGNLYRMFTCKAPGLECYQEWRNQYGDVYTVWMGPEPVVVIAGYQKLKETFLMDGDSYKDKKIFSSFNNALRGGDYGVIDTNGEIWREHRRFALHTLRDFGLGKELMENKILLEVEQLISEMKNTPNDLDIQNLFDISVGNIINQFLFGAPDFLECRDGIFEYINKEINAHKMNIDYSLEESKDFTEAYLKEQKRKEANGDLISFSDIQLKNVCFDMWIAGMHTTMNTLGFLAAYAIQNPQKQKKVHDELDRVIGNRLITMQDRPSLPYTTAFINESQRMANLLPLNLVHATTRDVNIDGYRIPKGTAVVHQISSVLSDPKIFPNPDEFQPERYLDDLGNLKKIEELISFSIGKRVCLGEGLARTELFLFTANMLNNFELLPNSDGIPSKHVDFSFIVKQADFKCNARNRFIDDSNK</sequence>
<keyword evidence="6 8" id="KW-0503">Monooxygenase</keyword>
<name>A0A8S1E781_9PELO</name>
<dbReference type="PRINTS" id="PR00463">
    <property type="entry name" value="EP450I"/>
</dbReference>
<dbReference type="GO" id="GO:0005737">
    <property type="term" value="C:cytoplasm"/>
    <property type="evidence" value="ECO:0007669"/>
    <property type="project" value="TreeGrafter"/>
</dbReference>
<dbReference type="PANTHER" id="PTHR24300">
    <property type="entry name" value="CYTOCHROME P450 508A4-RELATED"/>
    <property type="match status" value="1"/>
</dbReference>
<feature type="binding site" description="axial binding residue" evidence="7">
    <location>
        <position position="392"/>
    </location>
    <ligand>
        <name>heme</name>
        <dbReference type="ChEBI" id="CHEBI:30413"/>
    </ligand>
    <ligandPart>
        <name>Fe</name>
        <dbReference type="ChEBI" id="CHEBI:18248"/>
    </ligandPart>
</feature>
<reference evidence="10 11" key="1">
    <citation type="submission" date="2020-04" db="EMBL/GenBank/DDBJ databases">
        <authorList>
            <person name="Laetsch R D."/>
            <person name="Stevens L."/>
            <person name="Kumar S."/>
            <person name="Blaxter L. M."/>
        </authorList>
    </citation>
    <scope>NUCLEOTIDE SEQUENCE [LARGE SCALE GENOMIC DNA]</scope>
</reference>
<evidence type="ECO:0000256" key="5">
    <source>
        <dbReference type="ARBA" id="ARBA00023004"/>
    </source>
</evidence>
<dbReference type="InterPro" id="IPR002401">
    <property type="entry name" value="Cyt_P450_E_grp-I"/>
</dbReference>
<dbReference type="GO" id="GO:0006082">
    <property type="term" value="P:organic acid metabolic process"/>
    <property type="evidence" value="ECO:0007669"/>
    <property type="project" value="TreeGrafter"/>
</dbReference>
<dbReference type="GO" id="GO:0005506">
    <property type="term" value="F:iron ion binding"/>
    <property type="evidence" value="ECO:0007669"/>
    <property type="project" value="InterPro"/>
</dbReference>
<dbReference type="SUPFAM" id="SSF48264">
    <property type="entry name" value="Cytochrome P450"/>
    <property type="match status" value="1"/>
</dbReference>
<dbReference type="AlphaFoldDB" id="A0A8S1E781"/>
<dbReference type="InterPro" id="IPR001128">
    <property type="entry name" value="Cyt_P450"/>
</dbReference>
<dbReference type="PROSITE" id="PS00086">
    <property type="entry name" value="CYTOCHROME_P450"/>
    <property type="match status" value="1"/>
</dbReference>
<dbReference type="PANTHER" id="PTHR24300:SF181">
    <property type="entry name" value="CYTOCHROME P450 FAMILY"/>
    <property type="match status" value="1"/>
</dbReference>
<dbReference type="FunFam" id="1.10.630.10:FF:000036">
    <property type="entry name" value="CYtochrome P450 family"/>
    <property type="match status" value="1"/>
</dbReference>
<dbReference type="CDD" id="cd20617">
    <property type="entry name" value="CYP1_2-like"/>
    <property type="match status" value="1"/>
</dbReference>
<keyword evidence="3 7" id="KW-0479">Metal-binding</keyword>
<dbReference type="PRINTS" id="PR00385">
    <property type="entry name" value="P450"/>
</dbReference>
<evidence type="ECO:0000256" key="1">
    <source>
        <dbReference type="ARBA" id="ARBA00001971"/>
    </source>
</evidence>
<feature type="chain" id="PRO_5035897251" description="CYtochrome P450 family" evidence="9">
    <location>
        <begin position="19"/>
        <end position="452"/>
    </location>
</feature>
<gene>
    <name evidence="10" type="ORF">CBOVIS_LOCUS1035</name>
</gene>
<accession>A0A8S1E781</accession>
<dbReference type="InterPro" id="IPR036396">
    <property type="entry name" value="Cyt_P450_sf"/>
</dbReference>
<evidence type="ECO:0000256" key="2">
    <source>
        <dbReference type="ARBA" id="ARBA00010617"/>
    </source>
</evidence>
<keyword evidence="4 8" id="KW-0560">Oxidoreductase</keyword>
<keyword evidence="11" id="KW-1185">Reference proteome</keyword>
<protein>
    <recommendedName>
        <fullName evidence="12">CYtochrome P450 family</fullName>
    </recommendedName>
</protein>